<proteinExistence type="predicted"/>
<comment type="caution">
    <text evidence="1">The sequence shown here is derived from an EMBL/GenBank/DDBJ whole genome shotgun (WGS) entry which is preliminary data.</text>
</comment>
<dbReference type="EMBL" id="BGZK01000322">
    <property type="protein sequence ID" value="GBP36736.1"/>
    <property type="molecule type" value="Genomic_DNA"/>
</dbReference>
<dbReference type="Proteomes" id="UP000299102">
    <property type="component" value="Unassembled WGS sequence"/>
</dbReference>
<evidence type="ECO:0000313" key="1">
    <source>
        <dbReference type="EMBL" id="GBP36736.1"/>
    </source>
</evidence>
<reference evidence="1 2" key="1">
    <citation type="journal article" date="2019" name="Commun. Biol.">
        <title>The bagworm genome reveals a unique fibroin gene that provides high tensile strength.</title>
        <authorList>
            <person name="Kono N."/>
            <person name="Nakamura H."/>
            <person name="Ohtoshi R."/>
            <person name="Tomita M."/>
            <person name="Numata K."/>
            <person name="Arakawa K."/>
        </authorList>
    </citation>
    <scope>NUCLEOTIDE SEQUENCE [LARGE SCALE GENOMIC DNA]</scope>
</reference>
<dbReference type="AlphaFoldDB" id="A0A4C1VD57"/>
<evidence type="ECO:0000313" key="2">
    <source>
        <dbReference type="Proteomes" id="UP000299102"/>
    </source>
</evidence>
<protein>
    <submittedName>
        <fullName evidence="1">Uncharacterized protein</fullName>
    </submittedName>
</protein>
<gene>
    <name evidence="1" type="ORF">EVAR_24739_1</name>
</gene>
<name>A0A4C1VD57_EUMVA</name>
<sequence length="95" mass="10274">MKIKKLKYPVICASSHEDVTKPYSRPLPREARARFASSIHPPGLHSLCSLRGFHFMERITILDESAPGDAPGPEPVILAINPAGQATCPFGPPDA</sequence>
<keyword evidence="2" id="KW-1185">Reference proteome</keyword>
<accession>A0A4C1VD57</accession>
<organism evidence="1 2">
    <name type="scientific">Eumeta variegata</name>
    <name type="common">Bagworm moth</name>
    <name type="synonym">Eumeta japonica</name>
    <dbReference type="NCBI Taxonomy" id="151549"/>
    <lineage>
        <taxon>Eukaryota</taxon>
        <taxon>Metazoa</taxon>
        <taxon>Ecdysozoa</taxon>
        <taxon>Arthropoda</taxon>
        <taxon>Hexapoda</taxon>
        <taxon>Insecta</taxon>
        <taxon>Pterygota</taxon>
        <taxon>Neoptera</taxon>
        <taxon>Endopterygota</taxon>
        <taxon>Lepidoptera</taxon>
        <taxon>Glossata</taxon>
        <taxon>Ditrysia</taxon>
        <taxon>Tineoidea</taxon>
        <taxon>Psychidae</taxon>
        <taxon>Oiketicinae</taxon>
        <taxon>Eumeta</taxon>
    </lineage>
</organism>